<evidence type="ECO:0000313" key="4">
    <source>
        <dbReference type="Proteomes" id="UP000027195"/>
    </source>
</evidence>
<feature type="compositionally biased region" description="Pro residues" evidence="1">
    <location>
        <begin position="93"/>
        <end position="116"/>
    </location>
</feature>
<feature type="compositionally biased region" description="Polar residues" evidence="1">
    <location>
        <begin position="985"/>
        <end position="994"/>
    </location>
</feature>
<feature type="region of interest" description="Disordered" evidence="1">
    <location>
        <begin position="583"/>
        <end position="621"/>
    </location>
</feature>
<accession>A0A067MLZ7</accession>
<feature type="region of interest" description="Disordered" evidence="1">
    <location>
        <begin position="1154"/>
        <end position="1186"/>
    </location>
</feature>
<dbReference type="InParanoid" id="A0A067MLZ7"/>
<dbReference type="Proteomes" id="UP000027195">
    <property type="component" value="Unassembled WGS sequence"/>
</dbReference>
<evidence type="ECO:0000256" key="1">
    <source>
        <dbReference type="SAM" id="MobiDB-lite"/>
    </source>
</evidence>
<feature type="domain" description="GYF" evidence="2">
    <location>
        <begin position="1097"/>
        <end position="1145"/>
    </location>
</feature>
<dbReference type="HOGENOM" id="CLU_007180_0_0_1"/>
<feature type="compositionally biased region" description="Basic and acidic residues" evidence="1">
    <location>
        <begin position="764"/>
        <end position="780"/>
    </location>
</feature>
<dbReference type="Pfam" id="PF02213">
    <property type="entry name" value="GYF"/>
    <property type="match status" value="1"/>
</dbReference>
<dbReference type="OrthoDB" id="6415790at2759"/>
<proteinExistence type="predicted"/>
<feature type="region of interest" description="Disordered" evidence="1">
    <location>
        <begin position="1325"/>
        <end position="1366"/>
    </location>
</feature>
<organism evidence="3 4">
    <name type="scientific">Botryobasidium botryosum (strain FD-172 SS1)</name>
    <dbReference type="NCBI Taxonomy" id="930990"/>
    <lineage>
        <taxon>Eukaryota</taxon>
        <taxon>Fungi</taxon>
        <taxon>Dikarya</taxon>
        <taxon>Basidiomycota</taxon>
        <taxon>Agaricomycotina</taxon>
        <taxon>Agaricomycetes</taxon>
        <taxon>Cantharellales</taxon>
        <taxon>Botryobasidiaceae</taxon>
        <taxon>Botryobasidium</taxon>
    </lineage>
</organism>
<name>A0A067MLZ7_BOTB1</name>
<feature type="compositionally biased region" description="Polar residues" evidence="1">
    <location>
        <begin position="1325"/>
        <end position="1345"/>
    </location>
</feature>
<dbReference type="PANTHER" id="PTHR24216">
    <property type="entry name" value="PAXILLIN-RELATED"/>
    <property type="match status" value="1"/>
</dbReference>
<dbReference type="InterPro" id="IPR035445">
    <property type="entry name" value="GYF-like_dom_sf"/>
</dbReference>
<feature type="region of interest" description="Disordered" evidence="1">
    <location>
        <begin position="912"/>
        <end position="934"/>
    </location>
</feature>
<reference evidence="4" key="1">
    <citation type="journal article" date="2014" name="Proc. Natl. Acad. Sci. U.S.A.">
        <title>Extensive sampling of basidiomycete genomes demonstrates inadequacy of the white-rot/brown-rot paradigm for wood decay fungi.</title>
        <authorList>
            <person name="Riley R."/>
            <person name="Salamov A.A."/>
            <person name="Brown D.W."/>
            <person name="Nagy L.G."/>
            <person name="Floudas D."/>
            <person name="Held B.W."/>
            <person name="Levasseur A."/>
            <person name="Lombard V."/>
            <person name="Morin E."/>
            <person name="Otillar R."/>
            <person name="Lindquist E.A."/>
            <person name="Sun H."/>
            <person name="LaButti K.M."/>
            <person name="Schmutz J."/>
            <person name="Jabbour D."/>
            <person name="Luo H."/>
            <person name="Baker S.E."/>
            <person name="Pisabarro A.G."/>
            <person name="Walton J.D."/>
            <person name="Blanchette R.A."/>
            <person name="Henrissat B."/>
            <person name="Martin F."/>
            <person name="Cullen D."/>
            <person name="Hibbett D.S."/>
            <person name="Grigoriev I.V."/>
        </authorList>
    </citation>
    <scope>NUCLEOTIDE SEQUENCE [LARGE SCALE GENOMIC DNA]</scope>
    <source>
        <strain evidence="4">FD-172 SS1</strain>
    </source>
</reference>
<gene>
    <name evidence="3" type="ORF">BOTBODRAFT_134068</name>
</gene>
<dbReference type="SUPFAM" id="SSF55277">
    <property type="entry name" value="GYF domain"/>
    <property type="match status" value="1"/>
</dbReference>
<feature type="region of interest" description="Disordered" evidence="1">
    <location>
        <begin position="179"/>
        <end position="207"/>
    </location>
</feature>
<feature type="region of interest" description="Disordered" evidence="1">
    <location>
        <begin position="759"/>
        <end position="780"/>
    </location>
</feature>
<evidence type="ECO:0000259" key="2">
    <source>
        <dbReference type="PROSITE" id="PS50829"/>
    </source>
</evidence>
<dbReference type="InterPro" id="IPR003169">
    <property type="entry name" value="GYF"/>
</dbReference>
<dbReference type="Gene3D" id="3.30.1490.40">
    <property type="match status" value="1"/>
</dbReference>
<dbReference type="SMART" id="SM00444">
    <property type="entry name" value="GYF"/>
    <property type="match status" value="1"/>
</dbReference>
<sequence>MPASGALSSMPGTFSPSAYLGLDTDIEELELYHEATQGRASSSGAQYIAAVDSEVDDKDADEEHHITHIVVSDNNHPSPLPEVRITASSSGPSLPPPSPSLSPPPSPMPIHSPPHTPLEAGDRSSLSLPRAHGSRSETPSPTPPLEGRGRRSRIRRRSLALDSHANRLSGFFSQLLHLNREPNSSRTTPTPVYPSTSTTTPAVIPPVLPPPSLPAPTLAELGLSLEDLSAGSSCSHFTTPPTQGTFLHPHYLLLCHAQGLDVLPLVSPPVMHPYALVRRVPFKSVLVMEERGVMVAIAGRRDGVRVYALEEVKRAVEWRMEVEIQRELERQRKQMKRKSAPSTRGATELDVKGKGKAVNGTIFNVTLPPIPDPPPQPIHVNPVTPPPTYATLSPPPPTRPRPIPTVSALTVSRSLRARASSVSMAMGKPINVIHGREAGEKGDWAGSDDDVLIAAGPSGSAALEERTSPMAAAAAASALQPLRSSSIQADMEEFGVSPQSPTLARSPSAAHVPVINRRQRPANLSPAALFPSVVPEESVSPTAPTLEALCQTLSRSTQHPTSQGHESPTDEMISFEQALAESRLPMSPPPLPRSLIPSRPSADNRRRSMSHPPPISEGYEMIDAQTRDDPSSAFVRSLGRADTRNGASGMSADARRKQRRWSILDGIFSNGTSATSPGSPPFLPPAPPVDILPSEPLASQSNPHLPLDAGPTMRPGGIARLRRPSSSPSPLTSVQENASPVPAMPRPASRFLPRILTSAFHSRSGSESRRAGEENKEDKGRKILGGIAGVAPHGPSHSQSVLNSPPPKLEYVKLPGTKNSLMIKSVETPKKSFLAILCGDNGEKVELFAGTYRTALGLSRTFILPDSPRNLELQLQGDDLVEIFLVFGHNIFGLEPATVRVREVRIGRAERRAARRRARELRSEDDPVDPAPAIGEDISHVITTVITTGGGRDTSPERSPGARRSNSTRQERRRSVAGQVRGRSGATSHENSPSPALRGEGAAGDATLAGTLALSEEMAAVAAAQLGPYTTFQQLSFVPSFPLATVADDYVIPPTYASYAEYRKEYEPEAGDPLAAPPPIHPPELPIPASSNTSTANCKWFYKDPKGVIQGPWKWSLMHSWFRDGFLPLDLPVRRDFETEYTLLKDLCAQSRDATSPFQPELAPGTAGASRAASPNPLHPPHSQAMAELPHDPKVLLSPISLLTQPKHYGPPALFFSTRGGHSTTIVDARGKSVLKSRVLWNADEADAGSPSTSKLGDVKRLEAFDVNNRAVLVALRQGGFEAADVGDAMLAPADASRLAFPQFHPASSAVNRRSTFLWRIGSSVSDANSRPSSNPTNASRNDATPNLVKAPTRREERSTSYESEDEFAPDQEIIFLARNGDEVYFCERGIGSFRILRLSPRSC</sequence>
<feature type="region of interest" description="Disordered" evidence="1">
    <location>
        <begin position="717"/>
        <end position="747"/>
    </location>
</feature>
<keyword evidence="4" id="KW-1185">Reference proteome</keyword>
<protein>
    <recommendedName>
        <fullName evidence="2">GYF domain-containing protein</fullName>
    </recommendedName>
</protein>
<dbReference type="PROSITE" id="PS50829">
    <property type="entry name" value="GYF"/>
    <property type="match status" value="1"/>
</dbReference>
<feature type="region of interest" description="Disordered" evidence="1">
    <location>
        <begin position="69"/>
        <end position="153"/>
    </location>
</feature>
<dbReference type="PANTHER" id="PTHR24216:SF65">
    <property type="entry name" value="PAXILLIN-LIKE PROTEIN 1"/>
    <property type="match status" value="1"/>
</dbReference>
<dbReference type="STRING" id="930990.A0A067MLZ7"/>
<feature type="compositionally biased region" description="Low complexity" evidence="1">
    <location>
        <begin position="184"/>
        <end position="202"/>
    </location>
</feature>
<feature type="region of interest" description="Disordered" evidence="1">
    <location>
        <begin position="947"/>
        <end position="1002"/>
    </location>
</feature>
<evidence type="ECO:0000313" key="3">
    <source>
        <dbReference type="EMBL" id="KDQ12877.1"/>
    </source>
</evidence>
<dbReference type="EMBL" id="KL198047">
    <property type="protein sequence ID" value="KDQ12877.1"/>
    <property type="molecule type" value="Genomic_DNA"/>
</dbReference>